<sequence length="223" mass="25022">MFLPSQVAILPGQLFKQLHPDWQDALSDLETHIHSIEMTLDHASVTPEFNNIFRALSGSLAGIKVVIFGQDPYPTSGVAQGLAFSAPSDIERIPASLKNIFKELHDDLGKPLRKNPDLSDWADQGVLLLNRILTTEIGKSLSHTDMKWEKVTDRVAKVLGKRDVVAVCWGKNAQEVSHFFRKEWLIQSAHPSPLSAYRGFFGSQPFSKINSILERNAFKPIHW</sequence>
<dbReference type="SUPFAM" id="SSF52141">
    <property type="entry name" value="Uracil-DNA glycosylase-like"/>
    <property type="match status" value="1"/>
</dbReference>
<feature type="domain" description="Uracil-DNA glycosylase-like" evidence="5">
    <location>
        <begin position="55"/>
        <end position="213"/>
    </location>
</feature>
<dbReference type="Gene3D" id="3.40.470.10">
    <property type="entry name" value="Uracil-DNA glycosylase-like domain"/>
    <property type="match status" value="1"/>
</dbReference>
<keyword evidence="3" id="KW-0378">Hydrolase</keyword>
<dbReference type="InterPro" id="IPR036895">
    <property type="entry name" value="Uracil-DNA_glycosylase-like_sf"/>
</dbReference>
<dbReference type="NCBIfam" id="NF003592">
    <property type="entry name" value="PRK05254.1-5"/>
    <property type="match status" value="1"/>
</dbReference>
<dbReference type="AlphaFoldDB" id="A0A6J6DGF6"/>
<dbReference type="CDD" id="cd10027">
    <property type="entry name" value="UDG-F1-like"/>
    <property type="match status" value="1"/>
</dbReference>
<name>A0A6J6DGF6_9ZZZZ</name>
<dbReference type="GO" id="GO:0004844">
    <property type="term" value="F:uracil DNA N-glycosylase activity"/>
    <property type="evidence" value="ECO:0007669"/>
    <property type="project" value="InterPro"/>
</dbReference>
<dbReference type="InterPro" id="IPR018085">
    <property type="entry name" value="Ura-DNA_Glyclase_AS"/>
</dbReference>
<keyword evidence="2" id="KW-0227">DNA damage</keyword>
<dbReference type="SMART" id="SM00986">
    <property type="entry name" value="UDG"/>
    <property type="match status" value="1"/>
</dbReference>
<dbReference type="GO" id="GO:0097510">
    <property type="term" value="P:base-excision repair, AP site formation via deaminated base removal"/>
    <property type="evidence" value="ECO:0007669"/>
    <property type="project" value="TreeGrafter"/>
</dbReference>
<evidence type="ECO:0000256" key="3">
    <source>
        <dbReference type="ARBA" id="ARBA00022801"/>
    </source>
</evidence>
<gene>
    <name evidence="6" type="ORF">UFOPK1643_00257</name>
</gene>
<dbReference type="HAMAP" id="MF_00148">
    <property type="entry name" value="UDG"/>
    <property type="match status" value="1"/>
</dbReference>
<dbReference type="InterPro" id="IPR002043">
    <property type="entry name" value="UDG_fam1"/>
</dbReference>
<dbReference type="PANTHER" id="PTHR11264:SF0">
    <property type="entry name" value="URACIL-DNA GLYCOSYLASE"/>
    <property type="match status" value="1"/>
</dbReference>
<accession>A0A6J6DGF6</accession>
<dbReference type="InterPro" id="IPR005122">
    <property type="entry name" value="Uracil-DNA_glycosylase-like"/>
</dbReference>
<organism evidence="6">
    <name type="scientific">freshwater metagenome</name>
    <dbReference type="NCBI Taxonomy" id="449393"/>
    <lineage>
        <taxon>unclassified sequences</taxon>
        <taxon>metagenomes</taxon>
        <taxon>ecological metagenomes</taxon>
    </lineage>
</organism>
<evidence type="ECO:0000256" key="4">
    <source>
        <dbReference type="ARBA" id="ARBA00023204"/>
    </source>
</evidence>
<dbReference type="Pfam" id="PF03167">
    <property type="entry name" value="UDG"/>
    <property type="match status" value="1"/>
</dbReference>
<evidence type="ECO:0000313" key="6">
    <source>
        <dbReference type="EMBL" id="CAB4562175.1"/>
    </source>
</evidence>
<keyword evidence="4" id="KW-0234">DNA repair</keyword>
<dbReference type="PANTHER" id="PTHR11264">
    <property type="entry name" value="URACIL-DNA GLYCOSYLASE"/>
    <property type="match status" value="1"/>
</dbReference>
<proteinExistence type="inferred from homology"/>
<comment type="similarity">
    <text evidence="1">Belongs to the uracil-DNA glycosylase (UDG) superfamily. UNG family.</text>
</comment>
<evidence type="ECO:0000259" key="5">
    <source>
        <dbReference type="SMART" id="SM00986"/>
    </source>
</evidence>
<evidence type="ECO:0000256" key="2">
    <source>
        <dbReference type="ARBA" id="ARBA00022763"/>
    </source>
</evidence>
<dbReference type="EMBL" id="CAEZTK010000010">
    <property type="protein sequence ID" value="CAB4562175.1"/>
    <property type="molecule type" value="Genomic_DNA"/>
</dbReference>
<evidence type="ECO:0000256" key="1">
    <source>
        <dbReference type="ARBA" id="ARBA00008184"/>
    </source>
</evidence>
<dbReference type="SMART" id="SM00987">
    <property type="entry name" value="UreE_C"/>
    <property type="match status" value="1"/>
</dbReference>
<dbReference type="PROSITE" id="PS00130">
    <property type="entry name" value="U_DNA_GLYCOSYLASE"/>
    <property type="match status" value="1"/>
</dbReference>
<protein>
    <submittedName>
        <fullName evidence="6">Unannotated protein</fullName>
    </submittedName>
</protein>
<dbReference type="NCBIfam" id="NF003588">
    <property type="entry name" value="PRK05254.1-1"/>
    <property type="match status" value="1"/>
</dbReference>
<reference evidence="6" key="1">
    <citation type="submission" date="2020-05" db="EMBL/GenBank/DDBJ databases">
        <authorList>
            <person name="Chiriac C."/>
            <person name="Salcher M."/>
            <person name="Ghai R."/>
            <person name="Kavagutti S V."/>
        </authorList>
    </citation>
    <scope>NUCLEOTIDE SEQUENCE</scope>
</reference>